<dbReference type="OrthoDB" id="9797882at2"/>
<evidence type="ECO:0000256" key="2">
    <source>
        <dbReference type="ARBA" id="ARBA00023295"/>
    </source>
</evidence>
<sequence length="301" mass="31394">MTRPLPLVVDTDPGIDDAMAILWAASEPDVRIAALTTVFGNVRTDQATRNALRLLEWAGVDAPVAEGARTPLVLPPFTPSAHVHGAEGFGPIPAEAPAGAPVAEGAADLIVRECAAGATLCPVGPLTNVAAALRRSPGLSGAEIVVMGGAVFVPGNITPHAEANIYHDPHAAAEVFASGAKVRLVGLDVTNGILMDRSDMARLAERAPRLGGRIAEMADFYIDFYESVGLSGCALHDPAAVIACLRPELFDWEETPLRVVTQGEEAGRTVAGGEGPPVLVARGCDAPRIREIWMEGIARLD</sequence>
<dbReference type="SUPFAM" id="SSF53590">
    <property type="entry name" value="Nucleoside hydrolase"/>
    <property type="match status" value="1"/>
</dbReference>
<keyword evidence="5" id="KW-1185">Reference proteome</keyword>
<dbReference type="RefSeq" id="WP_106161376.1">
    <property type="nucleotide sequence ID" value="NZ_PVTT01000002.1"/>
</dbReference>
<gene>
    <name evidence="4" type="ORF">BCF33_2667</name>
</gene>
<dbReference type="InterPro" id="IPR023186">
    <property type="entry name" value="IUNH"/>
</dbReference>
<proteinExistence type="predicted"/>
<dbReference type="Proteomes" id="UP000238801">
    <property type="component" value="Unassembled WGS sequence"/>
</dbReference>
<dbReference type="InterPro" id="IPR036452">
    <property type="entry name" value="Ribo_hydro-like"/>
</dbReference>
<name>A0A2T0X4A9_9RHOB</name>
<dbReference type="PANTHER" id="PTHR12304">
    <property type="entry name" value="INOSINE-URIDINE PREFERRING NUCLEOSIDE HYDROLASE"/>
    <property type="match status" value="1"/>
</dbReference>
<reference evidence="4 5" key="1">
    <citation type="submission" date="2018-03" db="EMBL/GenBank/DDBJ databases">
        <title>Genomic Encyclopedia of Archaeal and Bacterial Type Strains, Phase II (KMG-II): from individual species to whole genera.</title>
        <authorList>
            <person name="Goeker M."/>
        </authorList>
    </citation>
    <scope>NUCLEOTIDE SEQUENCE [LARGE SCALE GENOMIC DNA]</scope>
    <source>
        <strain evidence="4 5">DSM 29318</strain>
    </source>
</reference>
<keyword evidence="2" id="KW-0326">Glycosidase</keyword>
<dbReference type="GO" id="GO:0005829">
    <property type="term" value="C:cytosol"/>
    <property type="evidence" value="ECO:0007669"/>
    <property type="project" value="TreeGrafter"/>
</dbReference>
<protein>
    <submittedName>
        <fullName evidence="4">Inosine-uridine nucleoside N-ribohydrolase</fullName>
    </submittedName>
</protein>
<feature type="domain" description="Inosine/uridine-preferring nucleoside hydrolase" evidence="3">
    <location>
        <begin position="8"/>
        <end position="290"/>
    </location>
</feature>
<evidence type="ECO:0000259" key="3">
    <source>
        <dbReference type="Pfam" id="PF01156"/>
    </source>
</evidence>
<dbReference type="AlphaFoldDB" id="A0A2T0X4A9"/>
<evidence type="ECO:0000313" key="5">
    <source>
        <dbReference type="Proteomes" id="UP000238801"/>
    </source>
</evidence>
<evidence type="ECO:0000256" key="1">
    <source>
        <dbReference type="ARBA" id="ARBA00022801"/>
    </source>
</evidence>
<dbReference type="Gene3D" id="3.90.245.10">
    <property type="entry name" value="Ribonucleoside hydrolase-like"/>
    <property type="match status" value="1"/>
</dbReference>
<dbReference type="GO" id="GO:0008477">
    <property type="term" value="F:purine nucleosidase activity"/>
    <property type="evidence" value="ECO:0007669"/>
    <property type="project" value="TreeGrafter"/>
</dbReference>
<keyword evidence="1 4" id="KW-0378">Hydrolase</keyword>
<comment type="caution">
    <text evidence="4">The sequence shown here is derived from an EMBL/GenBank/DDBJ whole genome shotgun (WGS) entry which is preliminary data.</text>
</comment>
<accession>A0A2T0X4A9</accession>
<dbReference type="CDD" id="cd02650">
    <property type="entry name" value="nuc_hydro_CaPnhB"/>
    <property type="match status" value="1"/>
</dbReference>
<dbReference type="GO" id="GO:0006152">
    <property type="term" value="P:purine nucleoside catabolic process"/>
    <property type="evidence" value="ECO:0007669"/>
    <property type="project" value="TreeGrafter"/>
</dbReference>
<dbReference type="InterPro" id="IPR001910">
    <property type="entry name" value="Inosine/uridine_hydrolase_dom"/>
</dbReference>
<dbReference type="EMBL" id="PVTT01000002">
    <property type="protein sequence ID" value="PRY93783.1"/>
    <property type="molecule type" value="Genomic_DNA"/>
</dbReference>
<dbReference type="Pfam" id="PF01156">
    <property type="entry name" value="IU_nuc_hydro"/>
    <property type="match status" value="1"/>
</dbReference>
<dbReference type="PANTHER" id="PTHR12304:SF4">
    <property type="entry name" value="URIDINE NUCLEOSIDASE"/>
    <property type="match status" value="1"/>
</dbReference>
<organism evidence="4 5">
    <name type="scientific">Hasllibacter halocynthiae</name>
    <dbReference type="NCBI Taxonomy" id="595589"/>
    <lineage>
        <taxon>Bacteria</taxon>
        <taxon>Pseudomonadati</taxon>
        <taxon>Pseudomonadota</taxon>
        <taxon>Alphaproteobacteria</taxon>
        <taxon>Rhodobacterales</taxon>
        <taxon>Roseobacteraceae</taxon>
        <taxon>Hasllibacter</taxon>
    </lineage>
</organism>
<evidence type="ECO:0000313" key="4">
    <source>
        <dbReference type="EMBL" id="PRY93783.1"/>
    </source>
</evidence>